<keyword evidence="4" id="KW-0963">Cytoplasm</keyword>
<dbReference type="SUPFAM" id="SSF52833">
    <property type="entry name" value="Thioredoxin-like"/>
    <property type="match status" value="2"/>
</dbReference>
<evidence type="ECO:0000256" key="5">
    <source>
        <dbReference type="ARBA" id="ARBA00022575"/>
    </source>
</evidence>
<evidence type="ECO:0000256" key="7">
    <source>
        <dbReference type="ARBA" id="ARBA00047960"/>
    </source>
</evidence>
<dbReference type="InterPro" id="IPR036249">
    <property type="entry name" value="Thioredoxin-like_sf"/>
</dbReference>
<comment type="catalytic activity">
    <reaction evidence="7">
        <text>RX + glutathione = an S-substituted glutathione + a halide anion + H(+)</text>
        <dbReference type="Rhea" id="RHEA:16437"/>
        <dbReference type="ChEBI" id="CHEBI:15378"/>
        <dbReference type="ChEBI" id="CHEBI:16042"/>
        <dbReference type="ChEBI" id="CHEBI:17792"/>
        <dbReference type="ChEBI" id="CHEBI:57925"/>
        <dbReference type="ChEBI" id="CHEBI:90779"/>
        <dbReference type="EC" id="2.5.1.18"/>
    </reaction>
</comment>
<evidence type="ECO:0000256" key="6">
    <source>
        <dbReference type="ARBA" id="ARBA00022679"/>
    </source>
</evidence>
<dbReference type="Gramene" id="OMO63782">
    <property type="protein sequence ID" value="OMO63782"/>
    <property type="gene ID" value="CCACVL1_22281"/>
</dbReference>
<evidence type="ECO:0000256" key="3">
    <source>
        <dbReference type="ARBA" id="ARBA00012452"/>
    </source>
</evidence>
<dbReference type="Gene3D" id="3.40.30.10">
    <property type="entry name" value="Glutaredoxin"/>
    <property type="match status" value="2"/>
</dbReference>
<organism evidence="10 11">
    <name type="scientific">Corchorus capsularis</name>
    <name type="common">Jute</name>
    <dbReference type="NCBI Taxonomy" id="210143"/>
    <lineage>
        <taxon>Eukaryota</taxon>
        <taxon>Viridiplantae</taxon>
        <taxon>Streptophyta</taxon>
        <taxon>Embryophyta</taxon>
        <taxon>Tracheophyta</taxon>
        <taxon>Spermatophyta</taxon>
        <taxon>Magnoliopsida</taxon>
        <taxon>eudicotyledons</taxon>
        <taxon>Gunneridae</taxon>
        <taxon>Pentapetalae</taxon>
        <taxon>rosids</taxon>
        <taxon>malvids</taxon>
        <taxon>Malvales</taxon>
        <taxon>Malvaceae</taxon>
        <taxon>Grewioideae</taxon>
        <taxon>Apeibeae</taxon>
        <taxon>Corchorus</taxon>
    </lineage>
</organism>
<evidence type="ECO:0000313" key="11">
    <source>
        <dbReference type="Proteomes" id="UP000188268"/>
    </source>
</evidence>
<comment type="subcellular location">
    <subcellularLocation>
        <location evidence="1">Cytoplasm</location>
        <location evidence="1">Cytosol</location>
    </subcellularLocation>
</comment>
<dbReference type="SFLD" id="SFLDG00358">
    <property type="entry name" value="Main_(cytGST)"/>
    <property type="match status" value="1"/>
</dbReference>
<dbReference type="GO" id="GO:0005829">
    <property type="term" value="C:cytosol"/>
    <property type="evidence" value="ECO:0007669"/>
    <property type="project" value="UniProtKB-SubCell"/>
</dbReference>
<feature type="domain" description="GST N-terminal" evidence="8">
    <location>
        <begin position="2"/>
        <end position="83"/>
    </location>
</feature>
<evidence type="ECO:0000256" key="1">
    <source>
        <dbReference type="ARBA" id="ARBA00004514"/>
    </source>
</evidence>
<protein>
    <recommendedName>
        <fullName evidence="3">glutathione transferase</fullName>
        <ecNumber evidence="3">2.5.1.18</ecNumber>
    </recommendedName>
</protein>
<dbReference type="STRING" id="210143.A0A1R3H0B0"/>
<dbReference type="GO" id="GO:0006749">
    <property type="term" value="P:glutathione metabolic process"/>
    <property type="evidence" value="ECO:0007669"/>
    <property type="project" value="TreeGrafter"/>
</dbReference>
<dbReference type="CDD" id="cd03053">
    <property type="entry name" value="GST_N_Phi"/>
    <property type="match status" value="1"/>
</dbReference>
<dbReference type="EC" id="2.5.1.18" evidence="3"/>
<accession>A0A1R3H0B0</accession>
<dbReference type="SUPFAM" id="SSF47616">
    <property type="entry name" value="GST C-terminal domain-like"/>
    <property type="match status" value="2"/>
</dbReference>
<dbReference type="Proteomes" id="UP000188268">
    <property type="component" value="Unassembled WGS sequence"/>
</dbReference>
<evidence type="ECO:0000256" key="2">
    <source>
        <dbReference type="ARBA" id="ARBA00010128"/>
    </source>
</evidence>
<dbReference type="Pfam" id="PF00043">
    <property type="entry name" value="GST_C"/>
    <property type="match status" value="2"/>
</dbReference>
<dbReference type="InterPro" id="IPR004046">
    <property type="entry name" value="GST_C"/>
</dbReference>
<evidence type="ECO:0000313" key="10">
    <source>
        <dbReference type="EMBL" id="OMO63782.1"/>
    </source>
</evidence>
<dbReference type="InterPro" id="IPR034347">
    <property type="entry name" value="GST_Phi_C"/>
</dbReference>
<evidence type="ECO:0000259" key="9">
    <source>
        <dbReference type="PROSITE" id="PS50405"/>
    </source>
</evidence>
<keyword evidence="11" id="KW-1185">Reference proteome</keyword>
<evidence type="ECO:0000259" key="8">
    <source>
        <dbReference type="PROSITE" id="PS50404"/>
    </source>
</evidence>
<dbReference type="SFLD" id="SFLDS00019">
    <property type="entry name" value="Glutathione_Transferase_(cytos"/>
    <property type="match status" value="1"/>
</dbReference>
<dbReference type="Pfam" id="PF02798">
    <property type="entry name" value="GST_N"/>
    <property type="match status" value="2"/>
</dbReference>
<dbReference type="OMA" id="CAIVRML"/>
<dbReference type="PROSITE" id="PS50404">
    <property type="entry name" value="GST_NTER"/>
    <property type="match status" value="2"/>
</dbReference>
<dbReference type="PROSITE" id="PS50405">
    <property type="entry name" value="GST_CTER"/>
    <property type="match status" value="2"/>
</dbReference>
<dbReference type="GO" id="GO:0009407">
    <property type="term" value="P:toxin catabolic process"/>
    <property type="evidence" value="ECO:0007669"/>
    <property type="project" value="UniProtKB-ARBA"/>
</dbReference>
<dbReference type="GO" id="GO:0043295">
    <property type="term" value="F:glutathione binding"/>
    <property type="evidence" value="ECO:0007669"/>
    <property type="project" value="TreeGrafter"/>
</dbReference>
<dbReference type="GO" id="GO:0004364">
    <property type="term" value="F:glutathione transferase activity"/>
    <property type="evidence" value="ECO:0007669"/>
    <property type="project" value="UniProtKB-EC"/>
</dbReference>
<dbReference type="CDD" id="cd03187">
    <property type="entry name" value="GST_C_Phi"/>
    <property type="match status" value="2"/>
</dbReference>
<sequence length="373" mass="41725">MAIPKLHGSPLSTATQRALACLYEKDVEFEFVPVNMREGQHKSENFLALNPFGQVPAYQDEDLKLFESRAITRFVAQEYSDKGTQLLLQGSNKSTAVLSVWLEVEAQQFDGASSKLAWELVYKSLFGMTTDAAVVEENQAKLAKVLDVYEARLTQSKYLASDCFTLADLHHIPNLQCLLASPVKKLIDERPHVCAWVADITSRPSWAKPFGQVPAFQDGDLKLFESRAITRYIAHEYSDKGTQLLLQGSNKSMAILSVWMEAEAHQFDPASSKLAWEFVIKPFLGFTTDPAVVEENQGKLAKVLDVYEARLSQSKYLASDCFTLADLHHVPNVQCLLRTSAKKLIDSRPHVCAWAADITTRLSWSKVLALLKL</sequence>
<dbReference type="FunFam" id="1.20.1050.10:FF:000004">
    <property type="entry name" value="Glutathione S-transferase F2"/>
    <property type="match status" value="2"/>
</dbReference>
<dbReference type="PANTHER" id="PTHR43900">
    <property type="entry name" value="GLUTATHIONE S-TRANSFERASE RHO"/>
    <property type="match status" value="1"/>
</dbReference>
<dbReference type="EMBL" id="AWWV01012873">
    <property type="protein sequence ID" value="OMO63782.1"/>
    <property type="molecule type" value="Genomic_DNA"/>
</dbReference>
<dbReference type="SFLD" id="SFLDG01154">
    <property type="entry name" value="Main.5:_Phi-like"/>
    <property type="match status" value="1"/>
</dbReference>
<comment type="similarity">
    <text evidence="2">Belongs to the GST superfamily. Phi family.</text>
</comment>
<name>A0A1R3H0B0_COCAP</name>
<keyword evidence="5" id="KW-0216">Detoxification</keyword>
<keyword evidence="6" id="KW-0808">Transferase</keyword>
<feature type="domain" description="GST C-terminal" evidence="9">
    <location>
        <begin position="91"/>
        <end position="232"/>
    </location>
</feature>
<comment type="caution">
    <text evidence="10">The sequence shown here is derived from an EMBL/GenBank/DDBJ whole genome shotgun (WGS) entry which is preliminary data.</text>
</comment>
<dbReference type="InterPro" id="IPR004045">
    <property type="entry name" value="Glutathione_S-Trfase_N"/>
</dbReference>
<dbReference type="AlphaFoldDB" id="A0A1R3H0B0"/>
<proteinExistence type="inferred from homology"/>
<dbReference type="FunFam" id="3.40.30.10:FF:000016">
    <property type="entry name" value="Glutathione S-transferase F2"/>
    <property type="match status" value="1"/>
</dbReference>
<feature type="domain" description="GST C-terminal" evidence="9">
    <location>
        <begin position="249"/>
        <end position="373"/>
    </location>
</feature>
<dbReference type="InterPro" id="IPR010987">
    <property type="entry name" value="Glutathione-S-Trfase_C-like"/>
</dbReference>
<dbReference type="InterPro" id="IPR040079">
    <property type="entry name" value="Glutathione_S-Trfase"/>
</dbReference>
<gene>
    <name evidence="10" type="ORF">CCACVL1_22281</name>
</gene>
<dbReference type="OrthoDB" id="422574at2759"/>
<dbReference type="PANTHER" id="PTHR43900:SF47">
    <property type="entry name" value="GLUTATHIONE S-TRANSFERASE F6-RELATED"/>
    <property type="match status" value="1"/>
</dbReference>
<reference evidence="10 11" key="1">
    <citation type="submission" date="2013-09" db="EMBL/GenBank/DDBJ databases">
        <title>Corchorus capsularis genome sequencing.</title>
        <authorList>
            <person name="Alam M."/>
            <person name="Haque M.S."/>
            <person name="Islam M.S."/>
            <person name="Emdad E.M."/>
            <person name="Islam M.M."/>
            <person name="Ahmed B."/>
            <person name="Halim A."/>
            <person name="Hossen Q.M.M."/>
            <person name="Hossain M.Z."/>
            <person name="Ahmed R."/>
            <person name="Khan M.M."/>
            <person name="Islam R."/>
            <person name="Rashid M.M."/>
            <person name="Khan S.A."/>
            <person name="Rahman M.S."/>
            <person name="Alam M."/>
        </authorList>
    </citation>
    <scope>NUCLEOTIDE SEQUENCE [LARGE SCALE GENOMIC DNA]</scope>
    <source>
        <strain evidence="11">cv. CVL-1</strain>
        <tissue evidence="10">Whole seedling</tissue>
    </source>
</reference>
<dbReference type="InterPro" id="IPR036282">
    <property type="entry name" value="Glutathione-S-Trfase_C_sf"/>
</dbReference>
<dbReference type="Gene3D" id="1.20.1050.10">
    <property type="match status" value="2"/>
</dbReference>
<evidence type="ECO:0000256" key="4">
    <source>
        <dbReference type="ARBA" id="ARBA00022490"/>
    </source>
</evidence>
<feature type="domain" description="GST N-terminal" evidence="8">
    <location>
        <begin position="121"/>
        <end position="241"/>
    </location>
</feature>